<evidence type="ECO:0000313" key="4">
    <source>
        <dbReference type="Proteomes" id="UP000030765"/>
    </source>
</evidence>
<sequence length="115" mass="11915">MHHNSAPSLVVGWSADNGRRREILRQTNEPAFQACSAYISLANLSGDDVSAPSCGFRSCSSTSPNTSNDGELLLVGKTISSSAGSQPDCQSLGASAGRKHDDDRGVSPPAHTATN</sequence>
<reference evidence="3" key="2">
    <citation type="submission" date="2020-05" db="UniProtKB">
        <authorList>
            <consortium name="EnsemblMetazoa"/>
        </authorList>
    </citation>
    <scope>IDENTIFICATION</scope>
</reference>
<dbReference type="Proteomes" id="UP000030765">
    <property type="component" value="Unassembled WGS sequence"/>
</dbReference>
<dbReference type="EMBL" id="ATLV01024643">
    <property type="status" value="NOT_ANNOTATED_CDS"/>
    <property type="molecule type" value="Genomic_DNA"/>
</dbReference>
<dbReference type="VEuPathDB" id="VectorBase:ASIC019982"/>
<evidence type="ECO:0000256" key="1">
    <source>
        <dbReference type="SAM" id="MobiDB-lite"/>
    </source>
</evidence>
<keyword evidence="4" id="KW-1185">Reference proteome</keyword>
<feature type="compositionally biased region" description="Polar residues" evidence="1">
    <location>
        <begin position="78"/>
        <end position="93"/>
    </location>
</feature>
<evidence type="ECO:0000313" key="3">
    <source>
        <dbReference type="EnsemblMetazoa" id="ASIC019982-PA"/>
    </source>
</evidence>
<reference evidence="2 4" key="1">
    <citation type="journal article" date="2014" name="BMC Genomics">
        <title>Genome sequence of Anopheles sinensis provides insight into genetics basis of mosquito competence for malaria parasites.</title>
        <authorList>
            <person name="Zhou D."/>
            <person name="Zhang D."/>
            <person name="Ding G."/>
            <person name="Shi L."/>
            <person name="Hou Q."/>
            <person name="Ye Y."/>
            <person name="Xu Y."/>
            <person name="Zhou H."/>
            <person name="Xiong C."/>
            <person name="Li S."/>
            <person name="Yu J."/>
            <person name="Hong S."/>
            <person name="Yu X."/>
            <person name="Zou P."/>
            <person name="Chen C."/>
            <person name="Chang X."/>
            <person name="Wang W."/>
            <person name="Lv Y."/>
            <person name="Sun Y."/>
            <person name="Ma L."/>
            <person name="Shen B."/>
            <person name="Zhu C."/>
        </authorList>
    </citation>
    <scope>NUCLEOTIDE SEQUENCE [LARGE SCALE GENOMIC DNA]</scope>
</reference>
<dbReference type="EMBL" id="KE525354">
    <property type="protein sequence ID" value="KFB51826.1"/>
    <property type="molecule type" value="Genomic_DNA"/>
</dbReference>
<organism evidence="2">
    <name type="scientific">Anopheles sinensis</name>
    <name type="common">Mosquito</name>
    <dbReference type="NCBI Taxonomy" id="74873"/>
    <lineage>
        <taxon>Eukaryota</taxon>
        <taxon>Metazoa</taxon>
        <taxon>Ecdysozoa</taxon>
        <taxon>Arthropoda</taxon>
        <taxon>Hexapoda</taxon>
        <taxon>Insecta</taxon>
        <taxon>Pterygota</taxon>
        <taxon>Neoptera</taxon>
        <taxon>Endopterygota</taxon>
        <taxon>Diptera</taxon>
        <taxon>Nematocera</taxon>
        <taxon>Culicoidea</taxon>
        <taxon>Culicidae</taxon>
        <taxon>Anophelinae</taxon>
        <taxon>Anopheles</taxon>
    </lineage>
</organism>
<gene>
    <name evidence="2" type="ORF">ZHAS_00019982</name>
</gene>
<dbReference type="AlphaFoldDB" id="A0A084WNN2"/>
<feature type="region of interest" description="Disordered" evidence="1">
    <location>
        <begin position="51"/>
        <end position="115"/>
    </location>
</feature>
<proteinExistence type="predicted"/>
<dbReference type="EnsemblMetazoa" id="ASIC019982-RA">
    <property type="protein sequence ID" value="ASIC019982-PA"/>
    <property type="gene ID" value="ASIC019982"/>
</dbReference>
<name>A0A084WNN2_ANOSI</name>
<accession>A0A084WNN2</accession>
<feature type="compositionally biased region" description="Polar residues" evidence="1">
    <location>
        <begin position="58"/>
        <end position="69"/>
    </location>
</feature>
<protein>
    <submittedName>
        <fullName evidence="2 3">Uncharacterized protein</fullName>
    </submittedName>
</protein>
<evidence type="ECO:0000313" key="2">
    <source>
        <dbReference type="EMBL" id="KFB51826.1"/>
    </source>
</evidence>